<proteinExistence type="predicted"/>
<keyword evidence="3" id="KW-1185">Reference proteome</keyword>
<feature type="compositionally biased region" description="Polar residues" evidence="1">
    <location>
        <begin position="14"/>
        <end position="23"/>
    </location>
</feature>
<gene>
    <name evidence="2" type="ORF">BDW42DRAFT_179611</name>
</gene>
<dbReference type="Proteomes" id="UP000235023">
    <property type="component" value="Unassembled WGS sequence"/>
</dbReference>
<name>A0A2J5HGD8_9EURO</name>
<reference evidence="3" key="1">
    <citation type="submission" date="2017-12" db="EMBL/GenBank/DDBJ databases">
        <authorList>
            <consortium name="DOE Joint Genome Institute"/>
            <person name="Mondo S.J."/>
            <person name="Kjaerbolling I."/>
            <person name="Vesth T.C."/>
            <person name="Frisvad J.C."/>
            <person name="Nybo J.L."/>
            <person name="Theobald S."/>
            <person name="Kuo A."/>
            <person name="Bowyer P."/>
            <person name="Matsuda Y."/>
            <person name="Lyhne E.K."/>
            <person name="Kogle M.E."/>
            <person name="Clum A."/>
            <person name="Lipzen A."/>
            <person name="Salamov A."/>
            <person name="Ngan C.Y."/>
            <person name="Daum C."/>
            <person name="Chiniquy J."/>
            <person name="Barry K."/>
            <person name="LaButti K."/>
            <person name="Haridas S."/>
            <person name="Simmons B.A."/>
            <person name="Magnuson J.K."/>
            <person name="Mortensen U.H."/>
            <person name="Larsen T.O."/>
            <person name="Grigoriev I.V."/>
            <person name="Baker S.E."/>
            <person name="Andersen M.R."/>
            <person name="Nordberg H.P."/>
            <person name="Cantor M.N."/>
            <person name="Hua S.X."/>
        </authorList>
    </citation>
    <scope>NUCLEOTIDE SEQUENCE [LARGE SCALE GENOMIC DNA]</scope>
    <source>
        <strain evidence="3">IBT 19404</strain>
    </source>
</reference>
<accession>A0A2J5HGD8</accession>
<evidence type="ECO:0000313" key="2">
    <source>
        <dbReference type="EMBL" id="PLN76011.1"/>
    </source>
</evidence>
<evidence type="ECO:0000256" key="1">
    <source>
        <dbReference type="SAM" id="MobiDB-lite"/>
    </source>
</evidence>
<protein>
    <submittedName>
        <fullName evidence="2">Uncharacterized protein</fullName>
    </submittedName>
</protein>
<sequence length="211" mass="23566">MKNTQLPEPPKQAAYNQPSNPVSHTPAEQRILSTHQQQQASQPSQFLRQGGRVTRHAGDIDVNAAEATSHHHPSSSSSYPTAAADNTDTNTNIKNDIDIGYGVEQQPNEEYIAHAVQGNTRDHNINNTNDGSPREHLEGCDGYDEEDDLMAHMGRKRREHDRVLRERVERSSPGIDVQSVEREALRRRKLEEEERLDVVGAVRRGTGSPVV</sequence>
<dbReference type="OrthoDB" id="4509376at2759"/>
<dbReference type="AlphaFoldDB" id="A0A2J5HGD8"/>
<feature type="compositionally biased region" description="Low complexity" evidence="1">
    <location>
        <begin position="33"/>
        <end position="49"/>
    </location>
</feature>
<dbReference type="EMBL" id="KZ559630">
    <property type="protein sequence ID" value="PLN76011.1"/>
    <property type="molecule type" value="Genomic_DNA"/>
</dbReference>
<feature type="region of interest" description="Disordered" evidence="1">
    <location>
        <begin position="1"/>
        <end position="93"/>
    </location>
</feature>
<evidence type="ECO:0000313" key="3">
    <source>
        <dbReference type="Proteomes" id="UP000235023"/>
    </source>
</evidence>
<organism evidence="2 3">
    <name type="scientific">Aspergillus taichungensis</name>
    <dbReference type="NCBI Taxonomy" id="482145"/>
    <lineage>
        <taxon>Eukaryota</taxon>
        <taxon>Fungi</taxon>
        <taxon>Dikarya</taxon>
        <taxon>Ascomycota</taxon>
        <taxon>Pezizomycotina</taxon>
        <taxon>Eurotiomycetes</taxon>
        <taxon>Eurotiomycetidae</taxon>
        <taxon>Eurotiales</taxon>
        <taxon>Aspergillaceae</taxon>
        <taxon>Aspergillus</taxon>
        <taxon>Aspergillus subgen. Circumdati</taxon>
    </lineage>
</organism>
<feature type="compositionally biased region" description="Low complexity" evidence="1">
    <location>
        <begin position="74"/>
        <end position="93"/>
    </location>
</feature>